<proteinExistence type="predicted"/>
<accession>A0A1I3TIU5</accession>
<reference evidence="1 2" key="1">
    <citation type="submission" date="2016-10" db="EMBL/GenBank/DDBJ databases">
        <authorList>
            <person name="de Groot N.N."/>
        </authorList>
    </citation>
    <scope>NUCLEOTIDE SEQUENCE [LARGE SCALE GENOMIC DNA]</scope>
    <source>
        <strain evidence="1 2">SP2</strain>
    </source>
</reference>
<evidence type="ECO:0000313" key="2">
    <source>
        <dbReference type="Proteomes" id="UP000182829"/>
    </source>
</evidence>
<dbReference type="GeneID" id="14207230"/>
<dbReference type="Gene3D" id="3.10.620.30">
    <property type="match status" value="1"/>
</dbReference>
<evidence type="ECO:0000313" key="1">
    <source>
        <dbReference type="EMBL" id="SFJ70540.1"/>
    </source>
</evidence>
<sequence length="472" mass="52507">MDRRTLIASLGATGSIAIAGCVGGLNGFRDSWLPLASDDGSSSSPGIGALEAASSVSATDVTLLVTDAELVRQRSLQLYLDAPTPSDPAEGWEIEKEVVARPTLDLPSADGPLEAEIVDEQRVEGETADFAKITFELNEELPEGVPLQFALKTTGDVDDETYSLGTTQPFTLVPGEDETLSVQRSSSGYEPLRHSDESPVFFGQEKTDDGYRVRMATGTNDTRHHAPSHDGIPNRNDDIGYDRYELGAFERPWGIEYEITDKEYDAALRHWENHYKHTGSDEDQLAPAWRYYLDGGEEWGIPHDTLTPIERLAETFAEKATLLGLETPEEKLRFVADVVQWMPYETDDERKWQGIPEVQHPVNFFARGRGDCIDKVIAATSILYQDPFPEYVMDKYYIFRNPSAGNLFQSRTEHIGLTIKSDIFTTDLGGPQVDDGDGYTYVEITYPAPLTRTASGNRELELEDISDEWPGY</sequence>
<dbReference type="PROSITE" id="PS51257">
    <property type="entry name" value="PROKAR_LIPOPROTEIN"/>
    <property type="match status" value="1"/>
</dbReference>
<name>A0A1I3TIU5_9EURY</name>
<dbReference type="AlphaFoldDB" id="A0A1I3TIU5"/>
<dbReference type="Proteomes" id="UP000182829">
    <property type="component" value="Unassembled WGS sequence"/>
</dbReference>
<dbReference type="OrthoDB" id="376683at2157"/>
<protein>
    <submittedName>
        <fullName evidence="1">Uncharacterized protein</fullName>
    </submittedName>
</protein>
<dbReference type="RefSeq" id="WP_005579840.1">
    <property type="nucleotide sequence ID" value="NZ_FORO01000061.1"/>
</dbReference>
<dbReference type="EMBL" id="FORO01000061">
    <property type="protein sequence ID" value="SFJ70540.1"/>
    <property type="molecule type" value="Genomic_DNA"/>
</dbReference>
<organism evidence="1 2">
    <name type="scientific">Natronobacterium gregoryi</name>
    <dbReference type="NCBI Taxonomy" id="44930"/>
    <lineage>
        <taxon>Archaea</taxon>
        <taxon>Methanobacteriati</taxon>
        <taxon>Methanobacteriota</taxon>
        <taxon>Stenosarchaea group</taxon>
        <taxon>Halobacteria</taxon>
        <taxon>Halobacteriales</taxon>
        <taxon>Natrialbaceae</taxon>
        <taxon>Natronobacterium</taxon>
    </lineage>
</organism>
<gene>
    <name evidence="1" type="ORF">SAMN05443661_16111</name>
</gene>